<gene>
    <name evidence="4" type="ORF">L6E24_12070</name>
</gene>
<evidence type="ECO:0000259" key="3">
    <source>
        <dbReference type="PROSITE" id="PS51736"/>
    </source>
</evidence>
<evidence type="ECO:0000256" key="2">
    <source>
        <dbReference type="ARBA" id="ARBA00023172"/>
    </source>
</evidence>
<dbReference type="RefSeq" id="WP_257742235.1">
    <property type="nucleotide sequence ID" value="NZ_CP096115.1"/>
</dbReference>
<dbReference type="InterPro" id="IPR036162">
    <property type="entry name" value="Resolvase-like_N_sf"/>
</dbReference>
<keyword evidence="1" id="KW-0238">DNA-binding</keyword>
<sequence>MDLDQSGKINIGYARTSKESSIIKNQIQAIAAQGVPPECIFMDEGVSGTVEPKKRAGMKDLLRFIDVHQGQIDKLYVFEVTRLGRTFLETLKLIEEIETQHGIMIYSLSPMESWFQVEDRSIRNGIILPVLSWVAQRELENTKERIKLGLDRARSEGKKLGRPERIIDWEQVEKYRAKKISKANIARIMDIPVATFYKRCQEYEAQQRIDQVKALIESDN</sequence>
<dbReference type="KEGG" id="mend:L6E24_12070"/>
<evidence type="ECO:0000313" key="4">
    <source>
        <dbReference type="EMBL" id="UUX92083.1"/>
    </source>
</evidence>
<dbReference type="Pfam" id="PF00239">
    <property type="entry name" value="Resolvase"/>
    <property type="match status" value="1"/>
</dbReference>
<dbReference type="GO" id="GO:0000150">
    <property type="term" value="F:DNA strand exchange activity"/>
    <property type="evidence" value="ECO:0007669"/>
    <property type="project" value="InterPro"/>
</dbReference>
<protein>
    <submittedName>
        <fullName evidence="4">Recombinase family protein</fullName>
    </submittedName>
</protein>
<dbReference type="AlphaFoldDB" id="A0A9E7TI96"/>
<proteinExistence type="predicted"/>
<feature type="domain" description="Resolvase/invertase-type recombinase catalytic" evidence="3">
    <location>
        <begin position="9"/>
        <end position="157"/>
    </location>
</feature>
<accession>A0A9E7TI96</accession>
<dbReference type="PANTHER" id="PTHR30461:SF2">
    <property type="entry name" value="SERINE RECOMBINASE PINE-RELATED"/>
    <property type="match status" value="1"/>
</dbReference>
<evidence type="ECO:0000313" key="5">
    <source>
        <dbReference type="Proteomes" id="UP001060368"/>
    </source>
</evidence>
<dbReference type="InterPro" id="IPR050639">
    <property type="entry name" value="SSR_resolvase"/>
</dbReference>
<name>A0A9E7TI96_9EURY</name>
<dbReference type="GeneID" id="74308450"/>
<dbReference type="SMART" id="SM00857">
    <property type="entry name" value="Resolvase"/>
    <property type="match status" value="1"/>
</dbReference>
<keyword evidence="5" id="KW-1185">Reference proteome</keyword>
<dbReference type="EMBL" id="CP096115">
    <property type="protein sequence ID" value="UUX92083.1"/>
    <property type="molecule type" value="Genomic_DNA"/>
</dbReference>
<organism evidence="4 5">
    <name type="scientific">Methanoplanus endosymbiosus</name>
    <dbReference type="NCBI Taxonomy" id="33865"/>
    <lineage>
        <taxon>Archaea</taxon>
        <taxon>Methanobacteriati</taxon>
        <taxon>Methanobacteriota</taxon>
        <taxon>Stenosarchaea group</taxon>
        <taxon>Methanomicrobia</taxon>
        <taxon>Methanomicrobiales</taxon>
        <taxon>Methanomicrobiaceae</taxon>
        <taxon>Methanoplanus</taxon>
    </lineage>
</organism>
<dbReference type="PANTHER" id="PTHR30461">
    <property type="entry name" value="DNA-INVERTASE FROM LAMBDOID PROPHAGE"/>
    <property type="match status" value="1"/>
</dbReference>
<dbReference type="PROSITE" id="PS51736">
    <property type="entry name" value="RECOMBINASES_3"/>
    <property type="match status" value="1"/>
</dbReference>
<dbReference type="Gene3D" id="3.40.50.1390">
    <property type="entry name" value="Resolvase, N-terminal catalytic domain"/>
    <property type="match status" value="1"/>
</dbReference>
<dbReference type="SUPFAM" id="SSF53041">
    <property type="entry name" value="Resolvase-like"/>
    <property type="match status" value="1"/>
</dbReference>
<dbReference type="GO" id="GO:0003677">
    <property type="term" value="F:DNA binding"/>
    <property type="evidence" value="ECO:0007669"/>
    <property type="project" value="UniProtKB-KW"/>
</dbReference>
<keyword evidence="2" id="KW-0233">DNA recombination</keyword>
<evidence type="ECO:0000256" key="1">
    <source>
        <dbReference type="ARBA" id="ARBA00023125"/>
    </source>
</evidence>
<reference evidence="4" key="1">
    <citation type="submission" date="2022-04" db="EMBL/GenBank/DDBJ databases">
        <title>Complete genome of Methanoplanus endosymbiosus DSM 3599.</title>
        <authorList>
            <person name="Chen S.-C."/>
            <person name="You Y.-T."/>
            <person name="Zhou Y.-Z."/>
            <person name="Lai M.-C."/>
        </authorList>
    </citation>
    <scope>NUCLEOTIDE SEQUENCE</scope>
    <source>
        <strain evidence="4">DSM 3599</strain>
    </source>
</reference>
<dbReference type="Proteomes" id="UP001060368">
    <property type="component" value="Chromosome"/>
</dbReference>
<dbReference type="InterPro" id="IPR006119">
    <property type="entry name" value="Resolv_N"/>
</dbReference>